<organism evidence="3 4">
    <name type="scientific">Paraglaciecola arctica BSs20135</name>
    <dbReference type="NCBI Taxonomy" id="493475"/>
    <lineage>
        <taxon>Bacteria</taxon>
        <taxon>Pseudomonadati</taxon>
        <taxon>Pseudomonadota</taxon>
        <taxon>Gammaproteobacteria</taxon>
        <taxon>Alteromonadales</taxon>
        <taxon>Alteromonadaceae</taxon>
        <taxon>Paraglaciecola</taxon>
    </lineage>
</organism>
<comment type="caution">
    <text evidence="3">The sequence shown here is derived from an EMBL/GenBank/DDBJ whole genome shotgun (WGS) entry which is preliminary data.</text>
</comment>
<gene>
    <name evidence="3" type="primary">gafA</name>
    <name evidence="3" type="ORF">GARC_0373</name>
</gene>
<evidence type="ECO:0000256" key="1">
    <source>
        <dbReference type="ARBA" id="ARBA00038454"/>
    </source>
</evidence>
<dbReference type="InterPro" id="IPR003018">
    <property type="entry name" value="GAF"/>
</dbReference>
<accession>K6Z1N0</accession>
<dbReference type="PANTHER" id="PTHR21021:SF15">
    <property type="entry name" value="FREE METHIONINE-R-SULFOXIDE REDUCTASE"/>
    <property type="match status" value="1"/>
</dbReference>
<proteinExistence type="inferred from homology"/>
<dbReference type="GO" id="GO:0005829">
    <property type="term" value="C:cytosol"/>
    <property type="evidence" value="ECO:0007669"/>
    <property type="project" value="TreeGrafter"/>
</dbReference>
<dbReference type="EMBL" id="BAEO01000006">
    <property type="protein sequence ID" value="GAC17355.1"/>
    <property type="molecule type" value="Genomic_DNA"/>
</dbReference>
<dbReference type="InterPro" id="IPR029016">
    <property type="entry name" value="GAF-like_dom_sf"/>
</dbReference>
<dbReference type="Gene3D" id="3.30.450.40">
    <property type="match status" value="1"/>
</dbReference>
<feature type="domain" description="GAF" evidence="2">
    <location>
        <begin position="36"/>
        <end position="147"/>
    </location>
</feature>
<dbReference type="InterPro" id="IPR051330">
    <property type="entry name" value="Phosphatase_reg/MetRdx"/>
</dbReference>
<sequence>MTENKQQHYAQLAQQVEAIVAGEKDLIANMANISAILYWALENVNWAGFYLVKDQQLVLGPFHGQPACIRIPIGKGVCGTAVSEKSIQLIDDVHQFSGHIACDAASNSEIVLPIVQNKQIIAVLDIDSPDIARFDLEDKQGLSRIVEILQASLCHGDDLEAKEVVK</sequence>
<dbReference type="PROSITE" id="PS01320">
    <property type="entry name" value="UPF0067"/>
    <property type="match status" value="1"/>
</dbReference>
<evidence type="ECO:0000259" key="2">
    <source>
        <dbReference type="Pfam" id="PF13185"/>
    </source>
</evidence>
<dbReference type="PANTHER" id="PTHR21021">
    <property type="entry name" value="GAF/PUTATIVE CYTOSKELETAL PROTEIN"/>
    <property type="match status" value="1"/>
</dbReference>
<dbReference type="SUPFAM" id="SSF55781">
    <property type="entry name" value="GAF domain-like"/>
    <property type="match status" value="1"/>
</dbReference>
<protein>
    <submittedName>
        <fullName evidence="3">GAF domain-containing protein A</fullName>
    </submittedName>
</protein>
<dbReference type="InterPro" id="IPR000614">
    <property type="entry name" value="FRMsr_CS"/>
</dbReference>
<dbReference type="FunFam" id="3.30.450.40:FF:000008">
    <property type="entry name" value="GAF domain-containing proteins"/>
    <property type="match status" value="1"/>
</dbReference>
<reference evidence="3 4" key="1">
    <citation type="journal article" date="2017" name="Antonie Van Leeuwenhoek">
        <title>Rhizobium rhizosphaerae sp. nov., a novel species isolated from rice rhizosphere.</title>
        <authorList>
            <person name="Zhao J.J."/>
            <person name="Zhang J."/>
            <person name="Zhang R.J."/>
            <person name="Zhang C.W."/>
            <person name="Yin H.Q."/>
            <person name="Zhang X.X."/>
        </authorList>
    </citation>
    <scope>NUCLEOTIDE SEQUENCE [LARGE SCALE GENOMIC DNA]</scope>
    <source>
        <strain evidence="3 4">BSs20135</strain>
    </source>
</reference>
<comment type="similarity">
    <text evidence="1">Belongs to the free Met sulfoxide reductase family.</text>
</comment>
<name>K6Z1N0_9ALTE</name>
<dbReference type="RefSeq" id="WP_007616118.1">
    <property type="nucleotide sequence ID" value="NZ_BAEO01000006.1"/>
</dbReference>
<evidence type="ECO:0000313" key="4">
    <source>
        <dbReference type="Proteomes" id="UP000006327"/>
    </source>
</evidence>
<dbReference type="OrthoDB" id="9796252at2"/>
<dbReference type="STRING" id="493475.GARC_0373"/>
<keyword evidence="4" id="KW-1185">Reference proteome</keyword>
<evidence type="ECO:0000313" key="3">
    <source>
        <dbReference type="EMBL" id="GAC17355.1"/>
    </source>
</evidence>
<dbReference type="eggNOG" id="COG1956">
    <property type="taxonomic scope" value="Bacteria"/>
</dbReference>
<dbReference type="Pfam" id="PF13185">
    <property type="entry name" value="GAF_2"/>
    <property type="match status" value="1"/>
</dbReference>
<dbReference type="AlphaFoldDB" id="K6Z1N0"/>
<dbReference type="GO" id="GO:0033745">
    <property type="term" value="F:L-methionine-(R)-S-oxide reductase activity"/>
    <property type="evidence" value="ECO:0007669"/>
    <property type="project" value="TreeGrafter"/>
</dbReference>
<dbReference type="Proteomes" id="UP000006327">
    <property type="component" value="Unassembled WGS sequence"/>
</dbReference>